<dbReference type="InterPro" id="IPR025124">
    <property type="entry name" value="Gag1-like_clamp"/>
</dbReference>
<evidence type="ECO:0000313" key="4">
    <source>
        <dbReference type="Proteomes" id="UP000816034"/>
    </source>
</evidence>
<feature type="compositionally biased region" description="Polar residues" evidence="1">
    <location>
        <begin position="68"/>
        <end position="81"/>
    </location>
</feature>
<feature type="compositionally biased region" description="Polar residues" evidence="1">
    <location>
        <begin position="178"/>
        <end position="188"/>
    </location>
</feature>
<dbReference type="RefSeq" id="XP_044548194.1">
    <property type="nucleotide sequence ID" value="XM_044694807.1"/>
</dbReference>
<comment type="caution">
    <text evidence="3">The sequence shown here is derived from an EMBL/GenBank/DDBJ whole genome shotgun (WGS) entry which is preliminary data.</text>
</comment>
<dbReference type="Pfam" id="PF13259">
    <property type="entry name" value="clamp_Gag1-like"/>
    <property type="match status" value="1"/>
</dbReference>
<sequence length="319" mass="35805">MDDDADDQYNIYHNNLLVHSTYSSSGSNSSNLSMGNQSLLREIEEKLDARPLSDQETLSRFVITSKKNSAQTRRIRTYSSSNEEEESWPTHDETTTGDTSPWFNNTAITATSKEGRTRARVPSRPSSNEEEEESNNKPLARPEEPNNGAVARIGTKNISSHQQPLPTNYTLTEDHSCTSRQPPHSGNHTYHHHFSPTSSFIMSSTSNNSSSSVPQIYTKSSGNDPNDPMNRYDTVAPELGVGLERWKAIRQAWVTGAFCKDKKTIPSNSQNEDHRDSVDVDAIVEHLVNPKKPSFQKPIPLNEMIQILLEIWESDGLFE</sequence>
<dbReference type="GeneID" id="68097550"/>
<feature type="compositionally biased region" description="Polar residues" evidence="1">
    <location>
        <begin position="156"/>
        <end position="171"/>
    </location>
</feature>
<accession>A0AA88GR23</accession>
<name>A0AA88GR23_NAELO</name>
<feature type="region of interest" description="Disordered" evidence="1">
    <location>
        <begin position="68"/>
        <end position="230"/>
    </location>
</feature>
<proteinExistence type="predicted"/>
<dbReference type="PANTHER" id="PTHR33373">
    <property type="entry name" value="OS07G0479600 PROTEIN"/>
    <property type="match status" value="1"/>
</dbReference>
<evidence type="ECO:0000256" key="1">
    <source>
        <dbReference type="SAM" id="MobiDB-lite"/>
    </source>
</evidence>
<organism evidence="3 4">
    <name type="scientific">Naegleria lovaniensis</name>
    <name type="common">Amoeba</name>
    <dbReference type="NCBI Taxonomy" id="51637"/>
    <lineage>
        <taxon>Eukaryota</taxon>
        <taxon>Discoba</taxon>
        <taxon>Heterolobosea</taxon>
        <taxon>Tetramitia</taxon>
        <taxon>Eutetramitia</taxon>
        <taxon>Vahlkampfiidae</taxon>
        <taxon>Naegleria</taxon>
    </lineage>
</organism>
<feature type="compositionally biased region" description="Polar residues" evidence="1">
    <location>
        <begin position="96"/>
        <end position="112"/>
    </location>
</feature>
<keyword evidence="4" id="KW-1185">Reference proteome</keyword>
<dbReference type="EMBL" id="PYSW02000023">
    <property type="protein sequence ID" value="KAG2382515.1"/>
    <property type="molecule type" value="Genomic_DNA"/>
</dbReference>
<feature type="compositionally biased region" description="Low complexity" evidence="1">
    <location>
        <begin position="195"/>
        <end position="212"/>
    </location>
</feature>
<dbReference type="Proteomes" id="UP000816034">
    <property type="component" value="Unassembled WGS sequence"/>
</dbReference>
<protein>
    <recommendedName>
        <fullName evidence="2">Gag1-like clamp domain-containing protein</fullName>
    </recommendedName>
</protein>
<dbReference type="PANTHER" id="PTHR33373:SF1">
    <property type="entry name" value="DUF4050 DOMAIN-CONTAINING PROTEIN"/>
    <property type="match status" value="1"/>
</dbReference>
<feature type="domain" description="Gag1-like clamp" evidence="2">
    <location>
        <begin position="239"/>
        <end position="319"/>
    </location>
</feature>
<evidence type="ECO:0000313" key="3">
    <source>
        <dbReference type="EMBL" id="KAG2382515.1"/>
    </source>
</evidence>
<gene>
    <name evidence="3" type="ORF">C9374_005095</name>
</gene>
<dbReference type="AlphaFoldDB" id="A0AA88GR23"/>
<evidence type="ECO:0000259" key="2">
    <source>
        <dbReference type="Pfam" id="PF13259"/>
    </source>
</evidence>
<feature type="compositionally biased region" description="Polar residues" evidence="1">
    <location>
        <begin position="213"/>
        <end position="224"/>
    </location>
</feature>
<reference evidence="3 4" key="1">
    <citation type="journal article" date="2018" name="BMC Genomics">
        <title>The genome of Naegleria lovaniensis, the basis for a comparative approach to unravel pathogenicity factors of the human pathogenic amoeba N. fowleri.</title>
        <authorList>
            <person name="Liechti N."/>
            <person name="Schurch N."/>
            <person name="Bruggmann R."/>
            <person name="Wittwer M."/>
        </authorList>
    </citation>
    <scope>NUCLEOTIDE SEQUENCE [LARGE SCALE GENOMIC DNA]</scope>
    <source>
        <strain evidence="3 4">ATCC 30569</strain>
    </source>
</reference>